<comment type="caution">
    <text evidence="1">The sequence shown here is derived from an EMBL/GenBank/DDBJ whole genome shotgun (WGS) entry which is preliminary data.</text>
</comment>
<dbReference type="AlphaFoldDB" id="A0A511V372"/>
<evidence type="ECO:0000313" key="1">
    <source>
        <dbReference type="EMBL" id="GEN33344.1"/>
    </source>
</evidence>
<proteinExistence type="predicted"/>
<reference evidence="1 2" key="1">
    <citation type="submission" date="2019-07" db="EMBL/GenBank/DDBJ databases">
        <title>Whole genome shotgun sequence of Aneurinibacillus danicus NBRC 102444.</title>
        <authorList>
            <person name="Hosoyama A."/>
            <person name="Uohara A."/>
            <person name="Ohji S."/>
            <person name="Ichikawa N."/>
        </authorList>
    </citation>
    <scope>NUCLEOTIDE SEQUENCE [LARGE SCALE GENOMIC DNA]</scope>
    <source>
        <strain evidence="1 2">NBRC 102444</strain>
    </source>
</reference>
<name>A0A511V372_9BACL</name>
<accession>A0A511V372</accession>
<protein>
    <submittedName>
        <fullName evidence="1">Uncharacterized protein</fullName>
    </submittedName>
</protein>
<evidence type="ECO:0000313" key="2">
    <source>
        <dbReference type="Proteomes" id="UP000321157"/>
    </source>
</evidence>
<keyword evidence="2" id="KW-1185">Reference proteome</keyword>
<dbReference type="RefSeq" id="WP_146808634.1">
    <property type="nucleotide sequence ID" value="NZ_BJXX01000040.1"/>
</dbReference>
<organism evidence="1 2">
    <name type="scientific">Aneurinibacillus danicus</name>
    <dbReference type="NCBI Taxonomy" id="267746"/>
    <lineage>
        <taxon>Bacteria</taxon>
        <taxon>Bacillati</taxon>
        <taxon>Bacillota</taxon>
        <taxon>Bacilli</taxon>
        <taxon>Bacillales</taxon>
        <taxon>Paenibacillaceae</taxon>
        <taxon>Aneurinibacillus group</taxon>
        <taxon>Aneurinibacillus</taxon>
    </lineage>
</organism>
<dbReference type="EMBL" id="BJXX01000040">
    <property type="protein sequence ID" value="GEN33344.1"/>
    <property type="molecule type" value="Genomic_DNA"/>
</dbReference>
<sequence length="125" mass="14283">MINISSKSAAMQRSISVFKSPEYKAYTQLTIVARVKQNVENGKKLGQSSMSFDEFKKIIADCKITSNSNSRKISCFHSEHIQTQLRFRPDESNLYENVARIIEKAYEKGLVNEDETLISSAEWRA</sequence>
<gene>
    <name evidence="1" type="ORF">ADA01nite_08040</name>
</gene>
<dbReference type="Proteomes" id="UP000321157">
    <property type="component" value="Unassembled WGS sequence"/>
</dbReference>